<dbReference type="Proteomes" id="UP000317512">
    <property type="component" value="Chromosome"/>
</dbReference>
<protein>
    <submittedName>
        <fullName evidence="2">Uncharacterized protein</fullName>
    </submittedName>
</protein>
<name>A0A5B8JHS0_9MOLU</name>
<evidence type="ECO:0000313" key="3">
    <source>
        <dbReference type="Proteomes" id="UP000317512"/>
    </source>
</evidence>
<organism evidence="2 3">
    <name type="scientific">Mycoplasma anserisalpingitidis</name>
    <dbReference type="NCBI Taxonomy" id="519450"/>
    <lineage>
        <taxon>Bacteria</taxon>
        <taxon>Bacillati</taxon>
        <taxon>Mycoplasmatota</taxon>
        <taxon>Mollicutes</taxon>
        <taxon>Mycoplasmataceae</taxon>
        <taxon>Mycoplasma</taxon>
    </lineage>
</organism>
<proteinExistence type="predicted"/>
<evidence type="ECO:0000313" key="2">
    <source>
        <dbReference type="EMBL" id="QDY88643.1"/>
    </source>
</evidence>
<dbReference type="OrthoDB" id="9895161at2"/>
<feature type="transmembrane region" description="Helical" evidence="1">
    <location>
        <begin position="16"/>
        <end position="37"/>
    </location>
</feature>
<dbReference type="RefSeq" id="WP_146309096.1">
    <property type="nucleotide sequence ID" value="NZ_CP041663.1"/>
</dbReference>
<feature type="transmembrane region" description="Helical" evidence="1">
    <location>
        <begin position="49"/>
        <end position="71"/>
    </location>
</feature>
<gene>
    <name evidence="2" type="ORF">FOY43_03195</name>
</gene>
<dbReference type="AlphaFoldDB" id="A0A5B8JHS0"/>
<evidence type="ECO:0000256" key="1">
    <source>
        <dbReference type="SAM" id="Phobius"/>
    </source>
</evidence>
<feature type="transmembrane region" description="Helical" evidence="1">
    <location>
        <begin position="158"/>
        <end position="178"/>
    </location>
</feature>
<keyword evidence="1" id="KW-0472">Membrane</keyword>
<feature type="transmembrane region" description="Helical" evidence="1">
    <location>
        <begin position="126"/>
        <end position="152"/>
    </location>
</feature>
<accession>A0A5B8JHS0</accession>
<reference evidence="3" key="1">
    <citation type="submission" date="2019-07" db="EMBL/GenBank/DDBJ databases">
        <title>Complete genome sequences of three Mycoplasma sp. 1220 strains.</title>
        <authorList>
            <person name="Grozner D."/>
            <person name="Forro B."/>
            <person name="Kovacs A.B."/>
            <person name="Marton S."/>
            <person name="Banyai K."/>
            <person name="Kreizinger Z."/>
            <person name="Sulyok K.M."/>
            <person name="Gyuranecz M."/>
        </authorList>
    </citation>
    <scope>NUCLEOTIDE SEQUENCE [LARGE SCALE GENOMIC DNA]</scope>
    <source>
        <strain evidence="3">MYCAV93</strain>
    </source>
</reference>
<keyword evidence="1" id="KW-0812">Transmembrane</keyword>
<sequence length="210" mass="24781">MKELIVKIKSMQSQKIYWTMSILMIEIVLVVFTLNLGEKIIINLGISKIYIFVFLLVFFIVLGALLYILLFNYFDNKIIKMVDSVGWDEFNSYLADCKPHQLHYNRYLEIFNILKYKKKYLSYQSWIWFAIVELVASFALGIRSITLALSYLNNNLTYFFIILIVSIALICWLWFLVLKVFSSNKKLRNIGSVAFDKYILELSDKNKTEL</sequence>
<dbReference type="EMBL" id="CP041663">
    <property type="protein sequence ID" value="QDY88643.1"/>
    <property type="molecule type" value="Genomic_DNA"/>
</dbReference>
<keyword evidence="1" id="KW-1133">Transmembrane helix</keyword>